<evidence type="ECO:0000313" key="2">
    <source>
        <dbReference type="EMBL" id="KAL2916611.1"/>
    </source>
</evidence>
<feature type="compositionally biased region" description="Pro residues" evidence="1">
    <location>
        <begin position="27"/>
        <end position="39"/>
    </location>
</feature>
<name>A0ABR4NAS0_9FUNG</name>
<feature type="region of interest" description="Disordered" evidence="1">
    <location>
        <begin position="342"/>
        <end position="398"/>
    </location>
</feature>
<organism evidence="2 3">
    <name type="scientific">Polyrhizophydium stewartii</name>
    <dbReference type="NCBI Taxonomy" id="2732419"/>
    <lineage>
        <taxon>Eukaryota</taxon>
        <taxon>Fungi</taxon>
        <taxon>Fungi incertae sedis</taxon>
        <taxon>Chytridiomycota</taxon>
        <taxon>Chytridiomycota incertae sedis</taxon>
        <taxon>Chytridiomycetes</taxon>
        <taxon>Rhizophydiales</taxon>
        <taxon>Rhizophydiales incertae sedis</taxon>
        <taxon>Polyrhizophydium</taxon>
    </lineage>
</organism>
<keyword evidence="3" id="KW-1185">Reference proteome</keyword>
<feature type="compositionally biased region" description="Basic and acidic residues" evidence="1">
    <location>
        <begin position="344"/>
        <end position="355"/>
    </location>
</feature>
<gene>
    <name evidence="2" type="ORF">HK105_203723</name>
</gene>
<dbReference type="Proteomes" id="UP001527925">
    <property type="component" value="Unassembled WGS sequence"/>
</dbReference>
<feature type="compositionally biased region" description="Low complexity" evidence="1">
    <location>
        <begin position="16"/>
        <end position="26"/>
    </location>
</feature>
<feature type="compositionally biased region" description="Low complexity" evidence="1">
    <location>
        <begin position="372"/>
        <end position="392"/>
    </location>
</feature>
<protein>
    <submittedName>
        <fullName evidence="2">Uncharacterized protein</fullName>
    </submittedName>
</protein>
<comment type="caution">
    <text evidence="2">The sequence shown here is derived from an EMBL/GenBank/DDBJ whole genome shotgun (WGS) entry which is preliminary data.</text>
</comment>
<sequence>MSQRSGAQKAPRTARDPATAHAAANPATPPPHTPRPPADTGPAVLAKRAADRPEPAKKKLRPMRVSLKVNDGEASAATGAYSSAIGVSNIKGGTRNKVRARRHVAMTARTEARKALGIVGLSMTTAPVMRVPPMVRFWRMRRMLLAAEDAAETEAASPHGAGVAAHASALDPPRIPGPVMPETFEPSVSPNAEAIWTRIAVLLSKLPISQAFVDQHCPDAKTLDEMHQYRELVARAVFSRWIAYVAWLIKCVALMSQKRRPVIDSSIPVSERLMRHVLDLTALEEGGFRKILRRLAEQRMAFHQLHCVFVGPELEEEAMQYAIESGLAGSDSRRRHLRIVSVAGDRDDAEGRANSDDQSDGSGDAEERSEADSPAGGNAASGSSDGAGSGSDNDQDSE</sequence>
<dbReference type="EMBL" id="JADGIZ020000015">
    <property type="protein sequence ID" value="KAL2916611.1"/>
    <property type="molecule type" value="Genomic_DNA"/>
</dbReference>
<evidence type="ECO:0000256" key="1">
    <source>
        <dbReference type="SAM" id="MobiDB-lite"/>
    </source>
</evidence>
<accession>A0ABR4NAS0</accession>
<evidence type="ECO:0000313" key="3">
    <source>
        <dbReference type="Proteomes" id="UP001527925"/>
    </source>
</evidence>
<reference evidence="2 3" key="1">
    <citation type="submission" date="2023-09" db="EMBL/GenBank/DDBJ databases">
        <title>Pangenome analysis of Batrachochytrium dendrobatidis and related Chytrids.</title>
        <authorList>
            <person name="Yacoub M.N."/>
            <person name="Stajich J.E."/>
            <person name="James T.Y."/>
        </authorList>
    </citation>
    <scope>NUCLEOTIDE SEQUENCE [LARGE SCALE GENOMIC DNA]</scope>
    <source>
        <strain evidence="2 3">JEL0888</strain>
    </source>
</reference>
<feature type="region of interest" description="Disordered" evidence="1">
    <location>
        <begin position="1"/>
        <end position="61"/>
    </location>
</feature>
<feature type="compositionally biased region" description="Basic and acidic residues" evidence="1">
    <location>
        <begin position="48"/>
        <end position="57"/>
    </location>
</feature>
<proteinExistence type="predicted"/>